<keyword evidence="4" id="KW-0805">Transcription regulation</keyword>
<evidence type="ECO:0000256" key="7">
    <source>
        <dbReference type="ARBA" id="ARBA00023242"/>
    </source>
</evidence>
<feature type="compositionally biased region" description="Polar residues" evidence="8">
    <location>
        <begin position="1"/>
        <end position="16"/>
    </location>
</feature>
<dbReference type="InterPro" id="IPR000014">
    <property type="entry name" value="PAS"/>
</dbReference>
<dbReference type="InterPro" id="IPR056751">
    <property type="entry name" value="PAS_13"/>
</dbReference>
<feature type="compositionally biased region" description="Polar residues" evidence="8">
    <location>
        <begin position="133"/>
        <end position="142"/>
    </location>
</feature>
<feature type="compositionally biased region" description="Polar residues" evidence="8">
    <location>
        <begin position="321"/>
        <end position="349"/>
    </location>
</feature>
<evidence type="ECO:0000256" key="4">
    <source>
        <dbReference type="ARBA" id="ARBA00023015"/>
    </source>
</evidence>
<feature type="compositionally biased region" description="Low complexity" evidence="8">
    <location>
        <begin position="110"/>
        <end position="132"/>
    </location>
</feature>
<sequence>MMTTSSTISEFNVGSTDSRGFGSSGGAGGARSSSVGSADGRGVGGGGLFGHGRLSTGSTSMGKSMSNSSMDVSGLQTPRHANSVSGATGSGHQELMRPPPPSSRPLNLFATSTSPTSSTNASTHTNHNNTTPGLQFTSQHSQRGLFPDSTVSSSLAPQSHSQQRRRTFESTATTQEYSVLSSILHGNSSHTATNIALSDVPSTSSPAFSDDSQRTDNSTYFHPNYLNQFSLGNSPRHNFSEILASVDMTQQQANDWLNDTPKPPPISFTIADSIDNMMDPELRLFEEQFSTVAPGANGETPTATGTGDTTTGTPAPPTPVISATDTTSLSLAGTGSENQPRYTTSSRMNNRLGGFSNTGSWQPLKKPADIYRNVRQPFPYTPGFHSLIKYLKSRFDKPQLIQMAKCMARYRPSFIACTNSLDEDDLVFMEQCFQRTLLEYEKYISFSGTPTAVWRRTGQIAAVGKEFCILTGWSRQQLLDRDGSGTGGMFIVEVMQDESVLEYFQMFSDIAFGDSRGAMMSECSLLTPNGKTIRTTSMWTLKRDVFGIPMMIIGNFLPILS</sequence>
<evidence type="ECO:0000256" key="5">
    <source>
        <dbReference type="ARBA" id="ARBA00023125"/>
    </source>
</evidence>
<dbReference type="CDD" id="cd00130">
    <property type="entry name" value="PAS"/>
    <property type="match status" value="1"/>
</dbReference>
<evidence type="ECO:0000313" key="10">
    <source>
        <dbReference type="EMBL" id="ANB12666.1"/>
    </source>
</evidence>
<feature type="region of interest" description="Disordered" evidence="8">
    <location>
        <begin position="1"/>
        <end position="173"/>
    </location>
</feature>
<dbReference type="GO" id="GO:0005634">
    <property type="term" value="C:nucleus"/>
    <property type="evidence" value="ECO:0007669"/>
    <property type="project" value="UniProtKB-SubCell"/>
</dbReference>
<dbReference type="PANTHER" id="PTHR47659:SF1">
    <property type="entry name" value="TRANSCRIPTION ACTIVATOR OF GLUCONEOGENESIS ERT1"/>
    <property type="match status" value="1"/>
</dbReference>
<protein>
    <submittedName>
        <fullName evidence="10">Ert1p</fullName>
    </submittedName>
</protein>
<feature type="compositionally biased region" description="Gly residues" evidence="8">
    <location>
        <begin position="39"/>
        <end position="50"/>
    </location>
</feature>
<accession>A0A167DA54</accession>
<dbReference type="EMBL" id="CP014501">
    <property type="protein sequence ID" value="ANB12666.1"/>
    <property type="molecule type" value="Genomic_DNA"/>
</dbReference>
<keyword evidence="6" id="KW-0804">Transcription</keyword>
<dbReference type="RefSeq" id="XP_018735143.1">
    <property type="nucleotide sequence ID" value="XM_018882900.1"/>
</dbReference>
<dbReference type="Pfam" id="PF24990">
    <property type="entry name" value="PAS_13"/>
    <property type="match status" value="2"/>
</dbReference>
<keyword evidence="11" id="KW-1185">Reference proteome</keyword>
<organism evidence="10 11">
    <name type="scientific">Sugiyamaella lignohabitans</name>
    <dbReference type="NCBI Taxonomy" id="796027"/>
    <lineage>
        <taxon>Eukaryota</taxon>
        <taxon>Fungi</taxon>
        <taxon>Dikarya</taxon>
        <taxon>Ascomycota</taxon>
        <taxon>Saccharomycotina</taxon>
        <taxon>Dipodascomycetes</taxon>
        <taxon>Dipodascales</taxon>
        <taxon>Trichomonascaceae</taxon>
        <taxon>Sugiyamaella</taxon>
    </lineage>
</organism>
<keyword evidence="3" id="KW-0862">Zinc</keyword>
<dbReference type="InterPro" id="IPR050335">
    <property type="entry name" value="ERT1_acuK_gluconeogen_tf"/>
</dbReference>
<keyword evidence="7" id="KW-0539">Nucleus</keyword>
<feature type="compositionally biased region" description="Low complexity" evidence="8">
    <location>
        <begin position="300"/>
        <end position="313"/>
    </location>
</feature>
<evidence type="ECO:0000259" key="9">
    <source>
        <dbReference type="Pfam" id="PF24990"/>
    </source>
</evidence>
<evidence type="ECO:0000256" key="6">
    <source>
        <dbReference type="ARBA" id="ARBA00023163"/>
    </source>
</evidence>
<dbReference type="OrthoDB" id="2538135at2759"/>
<evidence type="ECO:0000256" key="2">
    <source>
        <dbReference type="ARBA" id="ARBA00022723"/>
    </source>
</evidence>
<dbReference type="GO" id="GO:0000977">
    <property type="term" value="F:RNA polymerase II transcription regulatory region sequence-specific DNA binding"/>
    <property type="evidence" value="ECO:0007669"/>
    <property type="project" value="TreeGrafter"/>
</dbReference>
<keyword evidence="2" id="KW-0479">Metal-binding</keyword>
<gene>
    <name evidence="10" type="primary">ERT1</name>
    <name evidence="10" type="ORF">AWJ20_929</name>
</gene>
<evidence type="ECO:0000313" key="11">
    <source>
        <dbReference type="Proteomes" id="UP000189580"/>
    </source>
</evidence>
<dbReference type="AlphaFoldDB" id="A0A167DA54"/>
<feature type="compositionally biased region" description="Polar residues" evidence="8">
    <location>
        <begin position="149"/>
        <end position="161"/>
    </location>
</feature>
<dbReference type="PANTHER" id="PTHR47659">
    <property type="entry name" value="ZN(II)2CYS6 TRANSCRIPTION FACTOR (EUROFUNG)-RELATED"/>
    <property type="match status" value="1"/>
</dbReference>
<reference evidence="10 11" key="1">
    <citation type="submission" date="2016-02" db="EMBL/GenBank/DDBJ databases">
        <title>Complete genome sequence and transcriptome regulation of the pentose utilising yeast Sugiyamaella lignohabitans.</title>
        <authorList>
            <person name="Bellasio M."/>
            <person name="Peymann A."/>
            <person name="Valli M."/>
            <person name="Sipitzky M."/>
            <person name="Graf A."/>
            <person name="Sauer M."/>
            <person name="Marx H."/>
            <person name="Mattanovich D."/>
        </authorList>
    </citation>
    <scope>NUCLEOTIDE SEQUENCE [LARGE SCALE GENOMIC DNA]</scope>
    <source>
        <strain evidence="10 11">CBS 10342</strain>
    </source>
</reference>
<keyword evidence="5" id="KW-0238">DNA-binding</keyword>
<dbReference type="GO" id="GO:0046872">
    <property type="term" value="F:metal ion binding"/>
    <property type="evidence" value="ECO:0007669"/>
    <property type="project" value="UniProtKB-KW"/>
</dbReference>
<feature type="domain" description="ERT1/acuK family PAS" evidence="9">
    <location>
        <begin position="449"/>
        <end position="530"/>
    </location>
</feature>
<feature type="compositionally biased region" description="Low complexity" evidence="8">
    <location>
        <begin position="51"/>
        <end position="70"/>
    </location>
</feature>
<proteinExistence type="predicted"/>
<dbReference type="Proteomes" id="UP000189580">
    <property type="component" value="Chromosome a"/>
</dbReference>
<dbReference type="KEGG" id="slb:AWJ20_929"/>
<evidence type="ECO:0000256" key="8">
    <source>
        <dbReference type="SAM" id="MobiDB-lite"/>
    </source>
</evidence>
<evidence type="ECO:0000256" key="1">
    <source>
        <dbReference type="ARBA" id="ARBA00004123"/>
    </source>
</evidence>
<evidence type="ECO:0000256" key="3">
    <source>
        <dbReference type="ARBA" id="ARBA00022833"/>
    </source>
</evidence>
<feature type="region of interest" description="Disordered" evidence="8">
    <location>
        <begin position="292"/>
        <end position="349"/>
    </location>
</feature>
<dbReference type="GO" id="GO:0009267">
    <property type="term" value="P:cellular response to starvation"/>
    <property type="evidence" value="ECO:0007669"/>
    <property type="project" value="TreeGrafter"/>
</dbReference>
<feature type="compositionally biased region" description="Polar residues" evidence="8">
    <location>
        <begin position="74"/>
        <end position="91"/>
    </location>
</feature>
<dbReference type="GO" id="GO:0003700">
    <property type="term" value="F:DNA-binding transcription factor activity"/>
    <property type="evidence" value="ECO:0007669"/>
    <property type="project" value="TreeGrafter"/>
</dbReference>
<name>A0A167DA54_9ASCO</name>
<comment type="subcellular location">
    <subcellularLocation>
        <location evidence="1">Nucleus</location>
    </subcellularLocation>
</comment>
<dbReference type="GeneID" id="30038015"/>
<feature type="domain" description="ERT1/acuK family PAS" evidence="9">
    <location>
        <begin position="531"/>
        <end position="558"/>
    </location>
</feature>